<dbReference type="InterPro" id="IPR007391">
    <property type="entry name" value="Vancomycin_resist_VanW"/>
</dbReference>
<comment type="caution">
    <text evidence="2">The sequence shown here is derived from an EMBL/GenBank/DDBJ whole genome shotgun (WGS) entry which is preliminary data.</text>
</comment>
<dbReference type="PANTHER" id="PTHR35788">
    <property type="entry name" value="EXPORTED PROTEIN-RELATED"/>
    <property type="match status" value="1"/>
</dbReference>
<accession>A0A074LKJ0</accession>
<dbReference type="eggNOG" id="COG2720">
    <property type="taxonomic scope" value="Bacteria"/>
</dbReference>
<sequence length="260" mass="28099">MFDKMTTNKNTNKKKTNTIWWGALLSTALMTGAAWFGLTQWQDAHQTAAAVTQPVPPQNKLGPAGDLRPDMAGLPDDASTRQHNVDVRAAQERHDAYLKSLSTAPGTPIGTFSTSLAGHNASGRVHNIMLACQKFNGKVLLPGEELSFNQTTGDSNRPEDGWQLATVIVGKQFEQGYGGGICQVSSTMYNAVLRGGLTVTERYTHSLPVGYVEPGHDATVSYPELDFKFVNSMQTPVRLQTVVQGENVTATILALPPETL</sequence>
<gene>
    <name evidence="2" type="ORF">EL26_20125</name>
</gene>
<dbReference type="Proteomes" id="UP000027931">
    <property type="component" value="Unassembled WGS sequence"/>
</dbReference>
<reference evidence="2 3" key="1">
    <citation type="journal article" date="2013" name="Int. J. Syst. Evol. Microbiol.">
        <title>Tumebacillus flagellatus sp. nov., an alpha-amylase/pullulanase-producing bacterium isolated from cassava wastewater.</title>
        <authorList>
            <person name="Wang Q."/>
            <person name="Xie N."/>
            <person name="Qin Y."/>
            <person name="Shen N."/>
            <person name="Zhu J."/>
            <person name="Mi H."/>
            <person name="Huang R."/>
        </authorList>
    </citation>
    <scope>NUCLEOTIDE SEQUENCE [LARGE SCALE GENOMIC DNA]</scope>
    <source>
        <strain evidence="2 3">GST4</strain>
    </source>
</reference>
<evidence type="ECO:0000313" key="3">
    <source>
        <dbReference type="Proteomes" id="UP000027931"/>
    </source>
</evidence>
<evidence type="ECO:0000313" key="2">
    <source>
        <dbReference type="EMBL" id="KEO81594.1"/>
    </source>
</evidence>
<dbReference type="InterPro" id="IPR052913">
    <property type="entry name" value="Glycopeptide_resist_protein"/>
</dbReference>
<evidence type="ECO:0008006" key="4">
    <source>
        <dbReference type="Google" id="ProtNLM"/>
    </source>
</evidence>
<dbReference type="STRING" id="1157490.EL26_20125"/>
<dbReference type="AlphaFoldDB" id="A0A074LKJ0"/>
<protein>
    <recommendedName>
        <fullName evidence="4">Vanomycin resistance protein VanB</fullName>
    </recommendedName>
</protein>
<name>A0A074LKJ0_9BACL</name>
<dbReference type="Pfam" id="PF04294">
    <property type="entry name" value="VanW"/>
    <property type="match status" value="1"/>
</dbReference>
<keyword evidence="1" id="KW-0472">Membrane</keyword>
<proteinExistence type="predicted"/>
<evidence type="ECO:0000256" key="1">
    <source>
        <dbReference type="SAM" id="Phobius"/>
    </source>
</evidence>
<dbReference type="EMBL" id="JMIR01000035">
    <property type="protein sequence ID" value="KEO81594.1"/>
    <property type="molecule type" value="Genomic_DNA"/>
</dbReference>
<keyword evidence="3" id="KW-1185">Reference proteome</keyword>
<dbReference type="PANTHER" id="PTHR35788:SF1">
    <property type="entry name" value="EXPORTED PROTEIN"/>
    <property type="match status" value="1"/>
</dbReference>
<organism evidence="2 3">
    <name type="scientific">Tumebacillus flagellatus</name>
    <dbReference type="NCBI Taxonomy" id="1157490"/>
    <lineage>
        <taxon>Bacteria</taxon>
        <taxon>Bacillati</taxon>
        <taxon>Bacillota</taxon>
        <taxon>Bacilli</taxon>
        <taxon>Bacillales</taxon>
        <taxon>Alicyclobacillaceae</taxon>
        <taxon>Tumebacillus</taxon>
    </lineage>
</organism>
<feature type="transmembrane region" description="Helical" evidence="1">
    <location>
        <begin position="20"/>
        <end position="38"/>
    </location>
</feature>
<keyword evidence="1" id="KW-0812">Transmembrane</keyword>
<keyword evidence="1" id="KW-1133">Transmembrane helix</keyword>